<dbReference type="Pfam" id="PF02517">
    <property type="entry name" value="Rce1-like"/>
    <property type="match status" value="1"/>
</dbReference>
<dbReference type="InterPro" id="IPR003675">
    <property type="entry name" value="Rce1/LyrA-like_dom"/>
</dbReference>
<feature type="transmembrane region" description="Helical" evidence="13">
    <location>
        <begin position="75"/>
        <end position="94"/>
    </location>
</feature>
<dbReference type="OrthoDB" id="271604at2759"/>
<feature type="transmembrane region" description="Helical" evidence="13">
    <location>
        <begin position="198"/>
        <end position="222"/>
    </location>
</feature>
<reference evidence="15 16" key="2">
    <citation type="submission" date="2018-11" db="EMBL/GenBank/DDBJ databases">
        <authorList>
            <consortium name="Pathogen Informatics"/>
        </authorList>
    </citation>
    <scope>NUCLEOTIDE SEQUENCE [LARGE SCALE GENOMIC DNA]</scope>
</reference>
<evidence type="ECO:0000256" key="12">
    <source>
        <dbReference type="ARBA" id="ARBA00049763"/>
    </source>
</evidence>
<dbReference type="AlphaFoldDB" id="A0A0M3K5Q9"/>
<name>A0A0M3K5Q9_ANISI</name>
<keyword evidence="4 13" id="KW-0812">Transmembrane</keyword>
<feature type="transmembrane region" description="Helical" evidence="13">
    <location>
        <begin position="7"/>
        <end position="24"/>
    </location>
</feature>
<comment type="similarity">
    <text evidence="2">Belongs to the peptidase U48 family.</text>
</comment>
<evidence type="ECO:0000256" key="9">
    <source>
        <dbReference type="ARBA" id="ARBA00032607"/>
    </source>
</evidence>
<evidence type="ECO:0000313" key="16">
    <source>
        <dbReference type="Proteomes" id="UP000267096"/>
    </source>
</evidence>
<keyword evidence="3" id="KW-0645">Protease</keyword>
<evidence type="ECO:0000256" key="4">
    <source>
        <dbReference type="ARBA" id="ARBA00022692"/>
    </source>
</evidence>
<dbReference type="GO" id="GO:0004222">
    <property type="term" value="F:metalloendopeptidase activity"/>
    <property type="evidence" value="ECO:0007669"/>
    <property type="project" value="InterPro"/>
</dbReference>
<keyword evidence="16" id="KW-1185">Reference proteome</keyword>
<organism evidence="17">
    <name type="scientific">Anisakis simplex</name>
    <name type="common">Herring worm</name>
    <dbReference type="NCBI Taxonomy" id="6269"/>
    <lineage>
        <taxon>Eukaryota</taxon>
        <taxon>Metazoa</taxon>
        <taxon>Ecdysozoa</taxon>
        <taxon>Nematoda</taxon>
        <taxon>Chromadorea</taxon>
        <taxon>Rhabditida</taxon>
        <taxon>Spirurina</taxon>
        <taxon>Ascaridomorpha</taxon>
        <taxon>Ascaridoidea</taxon>
        <taxon>Anisakidae</taxon>
        <taxon>Anisakis</taxon>
        <taxon>Anisakis simplex complex</taxon>
    </lineage>
</organism>
<feature type="domain" description="CAAX prenyl protease 2/Lysostaphin resistance protein A-like" evidence="14">
    <location>
        <begin position="121"/>
        <end position="224"/>
    </location>
</feature>
<dbReference type="Proteomes" id="UP000267096">
    <property type="component" value="Unassembled WGS sequence"/>
</dbReference>
<evidence type="ECO:0000256" key="5">
    <source>
        <dbReference type="ARBA" id="ARBA00022801"/>
    </source>
</evidence>
<evidence type="ECO:0000313" key="17">
    <source>
        <dbReference type="WBParaSite" id="ASIM_0001630001-mRNA-1"/>
    </source>
</evidence>
<dbReference type="GO" id="GO:0071586">
    <property type="term" value="P:CAAX-box protein processing"/>
    <property type="evidence" value="ECO:0007669"/>
    <property type="project" value="InterPro"/>
</dbReference>
<evidence type="ECO:0000256" key="7">
    <source>
        <dbReference type="ARBA" id="ARBA00022989"/>
    </source>
</evidence>
<keyword evidence="8 13" id="KW-0472">Membrane</keyword>
<protein>
    <recommendedName>
        <fullName evidence="12">CAAX prenyl protease 2</fullName>
        <ecNumber evidence="11">3.4.26.1</ecNumber>
    </recommendedName>
    <alternativeName>
        <fullName evidence="9">Farnesylated proteins-converting enzyme 2</fullName>
    </alternativeName>
</protein>
<keyword evidence="6" id="KW-0256">Endoplasmic reticulum</keyword>
<evidence type="ECO:0000256" key="2">
    <source>
        <dbReference type="ARBA" id="ARBA00006897"/>
    </source>
</evidence>
<keyword evidence="7 13" id="KW-1133">Transmembrane helix</keyword>
<feature type="transmembrane region" description="Helical" evidence="13">
    <location>
        <begin position="243"/>
        <end position="263"/>
    </location>
</feature>
<reference evidence="17" key="1">
    <citation type="submission" date="2017-02" db="UniProtKB">
        <authorList>
            <consortium name="WormBaseParasite"/>
        </authorList>
    </citation>
    <scope>IDENTIFICATION</scope>
</reference>
<comment type="subcellular location">
    <subcellularLocation>
        <location evidence="1">Endoplasmic reticulum membrane</location>
        <topology evidence="1">Multi-pass membrane protein</topology>
    </subcellularLocation>
</comment>
<evidence type="ECO:0000256" key="13">
    <source>
        <dbReference type="SAM" id="Phobius"/>
    </source>
</evidence>
<evidence type="ECO:0000256" key="11">
    <source>
        <dbReference type="ARBA" id="ARBA00049729"/>
    </source>
</evidence>
<dbReference type="PANTHER" id="PTHR13046">
    <property type="entry name" value="PROTEASE U48 CAAX PRENYL PROTEASE RCE1"/>
    <property type="match status" value="1"/>
</dbReference>
<keyword evidence="5" id="KW-0378">Hydrolase</keyword>
<dbReference type="PANTHER" id="PTHR13046:SF0">
    <property type="entry name" value="CAAX PRENYL PROTEASE 2"/>
    <property type="match status" value="1"/>
</dbReference>
<dbReference type="EMBL" id="UYRR01032501">
    <property type="protein sequence ID" value="VDK55848.1"/>
    <property type="molecule type" value="Genomic_DNA"/>
</dbReference>
<evidence type="ECO:0000256" key="1">
    <source>
        <dbReference type="ARBA" id="ARBA00004477"/>
    </source>
</evidence>
<evidence type="ECO:0000259" key="14">
    <source>
        <dbReference type="Pfam" id="PF02517"/>
    </source>
</evidence>
<evidence type="ECO:0000256" key="8">
    <source>
        <dbReference type="ARBA" id="ARBA00023136"/>
    </source>
</evidence>
<dbReference type="EC" id="3.4.26.1" evidence="11"/>
<proteinExistence type="inferred from homology"/>
<dbReference type="GO" id="GO:0005789">
    <property type="term" value="C:endoplasmic reticulum membrane"/>
    <property type="evidence" value="ECO:0007669"/>
    <property type="project" value="UniProtKB-SubCell"/>
</dbReference>
<evidence type="ECO:0000256" key="6">
    <source>
        <dbReference type="ARBA" id="ARBA00022824"/>
    </source>
</evidence>
<sequence length="270" mass="30645">MECTLNVVLATGISCSYVGLIYAFDYNGSDRNNPRSIKRRFLGALMSDLLGITATYMAIGRYHRDPFGVMGIHRRAIFSAAFIPAILTSVFYLGDWVMAWVDGHLSELFGLLQWRDNLTKLTWIRNRIMAPVTEELAFRACTATLMLQCLSTTATVFIAPLPFALSHLHHVFDDMKRGRTREQAVPQRVFQTSYSYLFGAYATFLFVRVGNIIAPIVCHSICNNMGLPSFEYIDSYPKRSTRILLWISYLGGFFAWMLLLMPLTDPALYS</sequence>
<accession>A0A0M3K5Q9</accession>
<evidence type="ECO:0000313" key="15">
    <source>
        <dbReference type="EMBL" id="VDK55848.1"/>
    </source>
</evidence>
<evidence type="ECO:0000256" key="3">
    <source>
        <dbReference type="ARBA" id="ARBA00022670"/>
    </source>
</evidence>
<dbReference type="InterPro" id="IPR039731">
    <property type="entry name" value="Rce1"/>
</dbReference>
<feature type="transmembrane region" description="Helical" evidence="13">
    <location>
        <begin position="44"/>
        <end position="63"/>
    </location>
</feature>
<comment type="catalytic activity">
    <reaction evidence="10">
        <text>Hydrolyzes the peptide bond -P2-(S-farnesyl or geranylgeranyl)C-P1'-P2'-P3'-COOH where P1' and P2' are amino acids with aliphatic sidechains and P3' is any C-terminal residue.</text>
        <dbReference type="EC" id="3.4.26.1"/>
    </reaction>
</comment>
<evidence type="ECO:0000256" key="10">
    <source>
        <dbReference type="ARBA" id="ARBA00047280"/>
    </source>
</evidence>
<gene>
    <name evidence="15" type="ORF">ASIM_LOCUS15707</name>
</gene>
<dbReference type="WBParaSite" id="ASIM_0001630001-mRNA-1">
    <property type="protein sequence ID" value="ASIM_0001630001-mRNA-1"/>
    <property type="gene ID" value="ASIM_0001630001"/>
</dbReference>